<feature type="compositionally biased region" description="Low complexity" evidence="1">
    <location>
        <begin position="627"/>
        <end position="636"/>
    </location>
</feature>
<feature type="compositionally biased region" description="Polar residues" evidence="1">
    <location>
        <begin position="609"/>
        <end position="626"/>
    </location>
</feature>
<feature type="compositionally biased region" description="Polar residues" evidence="1">
    <location>
        <begin position="479"/>
        <end position="494"/>
    </location>
</feature>
<sequence>MGSRPENQLIPATPEESFSGTTILPSEPDSDSKLEVMIEALPDLERTAENMLKFLVPNSAELSRIVRLAKSLSDPFNTDSMRFKRHRRNLEEEEQHFGQQIYIDVRMVNDLFASSDKVAEKLYGMDCSLAPFLQKANCARFALEVLLARPGSSPSPNEAISVLDEVFPSPFMDRLVSADQTLLPGDSALERETFDLALEIRTQHVIMQLEERQHDPDSDPFMVLDDGFYVELENDGDSSNPVQWAFRGFGTEALAGPNGEIPPKLASQVEYRYREMQVWLQPEDNVFDIEELKREYGWRKFVARAADWVCKRSDEIEAVLEGLSLPSSRKIKDAYFATPKTRHSLGSTLASTPRTRNSATPSTARRLTQSTHGTATTREASRYAAFTPSLARNGLRTGRGSLVSERNARNTATPSSLRNASYAVPETQQVEGNPNWGSTSPETRRLMQSESPLRSSARPSQNVIQPSAEREQDLPSPEVQGQAQPEFSTQSPKSVHQAGNRDGSTTLHVEEQTEEQQSAPLESVEPATSPMHARPVSDANGLKTNAGNPVEAIQASADVQRSTLRKPPLVDQERRKPSKLKPTFLNLTSIDRLRQRQQQVNAMTKEPESLQQSEPVQVADTSAAIQSTSEETAPESPELHSAQPAQRSDKEQFGSEKTVETCLPEPPRADTPEPAQENPSEVQASPDMTSTFVQDEVGFEVTHGQLDIDPGESQLERSHSPSFVRHSRPPSLRERATQQSSRENAQDADDDLNEALAMYHAGARQAQAAPQSSRALFIDRQTNAERVSPISQGLDPRSVERRRAEVSRKRGRELDEVPESDAEFEHDDREVSIERQRARKPIQPRSKRARLETQTTDAVGSSSKQSTRLSPAHPLDSPSDPAQGTSTARKKRVNNGKQSKVYWKDTEKQRVIRLIEEYGHLRKGNSCDWKNIHKMNEIVPVLPGEKRFENRDPTHIKDKARNIRQWYEDRNLPLPKNFEFVTMSANYYKKREPRQRASSATVA</sequence>
<name>A0A318ZU12_9EURO</name>
<dbReference type="GeneID" id="37078446"/>
<feature type="compositionally biased region" description="Basic residues" evidence="1">
    <location>
        <begin position="837"/>
        <end position="848"/>
    </location>
</feature>
<dbReference type="RefSeq" id="XP_025433785.1">
    <property type="nucleotide sequence ID" value="XM_025577217.1"/>
</dbReference>
<feature type="compositionally biased region" description="Polar residues" evidence="1">
    <location>
        <begin position="677"/>
        <end position="693"/>
    </location>
</feature>
<feature type="compositionally biased region" description="Low complexity" evidence="1">
    <location>
        <begin position="761"/>
        <end position="775"/>
    </location>
</feature>
<dbReference type="EMBL" id="KZ821223">
    <property type="protein sequence ID" value="PYH47803.1"/>
    <property type="molecule type" value="Genomic_DNA"/>
</dbReference>
<gene>
    <name evidence="2" type="ORF">BP01DRAFT_380364</name>
</gene>
<evidence type="ECO:0000313" key="3">
    <source>
        <dbReference type="Proteomes" id="UP000248349"/>
    </source>
</evidence>
<feature type="compositionally biased region" description="Acidic residues" evidence="1">
    <location>
        <begin position="816"/>
        <end position="825"/>
    </location>
</feature>
<feature type="compositionally biased region" description="Polar residues" evidence="1">
    <location>
        <begin position="448"/>
        <end position="465"/>
    </location>
</feature>
<dbReference type="AlphaFoldDB" id="A0A318ZU12"/>
<proteinExistence type="predicted"/>
<feature type="compositionally biased region" description="Polar residues" evidence="1">
    <location>
        <begin position="852"/>
        <end position="869"/>
    </location>
</feature>
<evidence type="ECO:0000256" key="1">
    <source>
        <dbReference type="SAM" id="MobiDB-lite"/>
    </source>
</evidence>
<feature type="compositionally biased region" description="Polar residues" evidence="1">
    <location>
        <begin position="780"/>
        <end position="791"/>
    </location>
</feature>
<feature type="compositionally biased region" description="Basic and acidic residues" evidence="1">
    <location>
        <begin position="647"/>
        <end position="659"/>
    </location>
</feature>
<accession>A0A318ZU12</accession>
<dbReference type="OrthoDB" id="5398572at2759"/>
<feature type="region of interest" description="Disordered" evidence="1">
    <location>
        <begin position="1"/>
        <end position="30"/>
    </location>
</feature>
<feature type="compositionally biased region" description="Basic and acidic residues" evidence="1">
    <location>
        <begin position="826"/>
        <end position="836"/>
    </location>
</feature>
<feature type="compositionally biased region" description="Polar residues" evidence="1">
    <location>
        <begin position="426"/>
        <end position="441"/>
    </location>
</feature>
<protein>
    <recommendedName>
        <fullName evidence="4">Myb-like domain-containing protein</fullName>
    </recommendedName>
</protein>
<reference evidence="2 3" key="1">
    <citation type="submission" date="2016-12" db="EMBL/GenBank/DDBJ databases">
        <title>The genomes of Aspergillus section Nigri reveals drivers in fungal speciation.</title>
        <authorList>
            <consortium name="DOE Joint Genome Institute"/>
            <person name="Vesth T.C."/>
            <person name="Nybo J."/>
            <person name="Theobald S."/>
            <person name="Brandl J."/>
            <person name="Frisvad J.C."/>
            <person name="Nielsen K.F."/>
            <person name="Lyhne E.K."/>
            <person name="Kogle M.E."/>
            <person name="Kuo A."/>
            <person name="Riley R."/>
            <person name="Clum A."/>
            <person name="Nolan M."/>
            <person name="Lipzen A."/>
            <person name="Salamov A."/>
            <person name="Henrissat B."/>
            <person name="Wiebenga A."/>
            <person name="De Vries R.P."/>
            <person name="Grigoriev I.V."/>
            <person name="Mortensen U.H."/>
            <person name="Andersen M.R."/>
            <person name="Baker S.E."/>
        </authorList>
    </citation>
    <scope>NUCLEOTIDE SEQUENCE [LARGE SCALE GENOMIC DNA]</scope>
    <source>
        <strain evidence="2 3">JOP 1030-1</strain>
    </source>
</reference>
<feature type="compositionally biased region" description="Polar residues" evidence="1">
    <location>
        <begin position="409"/>
        <end position="419"/>
    </location>
</feature>
<evidence type="ECO:0000313" key="2">
    <source>
        <dbReference type="EMBL" id="PYH47803.1"/>
    </source>
</evidence>
<keyword evidence="3" id="KW-1185">Reference proteome</keyword>
<organism evidence="2 3">
    <name type="scientific">Aspergillus saccharolyticus JOP 1030-1</name>
    <dbReference type="NCBI Taxonomy" id="1450539"/>
    <lineage>
        <taxon>Eukaryota</taxon>
        <taxon>Fungi</taxon>
        <taxon>Dikarya</taxon>
        <taxon>Ascomycota</taxon>
        <taxon>Pezizomycotina</taxon>
        <taxon>Eurotiomycetes</taxon>
        <taxon>Eurotiomycetidae</taxon>
        <taxon>Eurotiales</taxon>
        <taxon>Aspergillaceae</taxon>
        <taxon>Aspergillus</taxon>
        <taxon>Aspergillus subgen. Circumdati</taxon>
    </lineage>
</organism>
<feature type="region of interest" description="Disordered" evidence="1">
    <location>
        <begin position="344"/>
        <end position="902"/>
    </location>
</feature>
<dbReference type="STRING" id="1450539.A0A318ZU12"/>
<feature type="compositionally biased region" description="Basic and acidic residues" evidence="1">
    <location>
        <begin position="797"/>
        <end position="815"/>
    </location>
</feature>
<dbReference type="Proteomes" id="UP000248349">
    <property type="component" value="Unassembled WGS sequence"/>
</dbReference>
<evidence type="ECO:0008006" key="4">
    <source>
        <dbReference type="Google" id="ProtNLM"/>
    </source>
</evidence>
<feature type="compositionally biased region" description="Polar residues" evidence="1">
    <location>
        <begin position="344"/>
        <end position="378"/>
    </location>
</feature>